<reference evidence="8 9" key="1">
    <citation type="journal article" date="2019" name="Anaerobe">
        <title>Brachyspira catarrhinii sp. nov., an anaerobic intestinal spirochaete isolated from vervet monkeys may have been misidentified as Brachyspira aalborgi in previous studies.</title>
        <authorList>
            <person name="Phillips N.D."/>
            <person name="La T."/>
            <person name="Hampson D.J."/>
        </authorList>
    </citation>
    <scope>NUCLEOTIDE SEQUENCE [LARGE SCALE GENOMIC DNA]</scope>
    <source>
        <strain evidence="8 9">Z12</strain>
    </source>
</reference>
<evidence type="ECO:0000256" key="4">
    <source>
        <dbReference type="ARBA" id="ARBA00035171"/>
    </source>
</evidence>
<evidence type="ECO:0000256" key="3">
    <source>
        <dbReference type="ARBA" id="ARBA00023274"/>
    </source>
</evidence>
<evidence type="ECO:0000256" key="5">
    <source>
        <dbReference type="HAMAP-Rule" id="MF_00402"/>
    </source>
</evidence>
<dbReference type="InterPro" id="IPR008991">
    <property type="entry name" value="Translation_prot_SH3-like_sf"/>
</dbReference>
<name>A0ABY2TN37_9SPIR</name>
<dbReference type="InterPro" id="IPR018257">
    <property type="entry name" value="Ribosomal_bL19_CS"/>
</dbReference>
<dbReference type="PANTHER" id="PTHR15680:SF9">
    <property type="entry name" value="LARGE RIBOSOMAL SUBUNIT PROTEIN BL19M"/>
    <property type="match status" value="1"/>
</dbReference>
<evidence type="ECO:0000256" key="2">
    <source>
        <dbReference type="ARBA" id="ARBA00022980"/>
    </source>
</evidence>
<dbReference type="Proteomes" id="UP000310168">
    <property type="component" value="Unassembled WGS sequence"/>
</dbReference>
<evidence type="ECO:0000256" key="1">
    <source>
        <dbReference type="ARBA" id="ARBA00005781"/>
    </source>
</evidence>
<evidence type="ECO:0000313" key="9">
    <source>
        <dbReference type="Proteomes" id="UP000310168"/>
    </source>
</evidence>
<feature type="compositionally biased region" description="Low complexity" evidence="7">
    <location>
        <begin position="139"/>
        <end position="156"/>
    </location>
</feature>
<comment type="similarity">
    <text evidence="1 5 6">Belongs to the bacterial ribosomal protein bL19 family.</text>
</comment>
<dbReference type="EMBL" id="SJDU01000434">
    <property type="protein sequence ID" value="TKZ29111.1"/>
    <property type="molecule type" value="Genomic_DNA"/>
</dbReference>
<dbReference type="HAMAP" id="MF_00402">
    <property type="entry name" value="Ribosomal_bL19"/>
    <property type="match status" value="1"/>
</dbReference>
<accession>A0ABY2TN37</accession>
<feature type="region of interest" description="Disordered" evidence="7">
    <location>
        <begin position="127"/>
        <end position="156"/>
    </location>
</feature>
<keyword evidence="2 5" id="KW-0689">Ribosomal protein</keyword>
<evidence type="ECO:0000256" key="6">
    <source>
        <dbReference type="RuleBase" id="RU000559"/>
    </source>
</evidence>
<keyword evidence="9" id="KW-1185">Reference proteome</keyword>
<comment type="caution">
    <text evidence="8">The sequence shown here is derived from an EMBL/GenBank/DDBJ whole genome shotgun (WGS) entry which is preliminary data.</text>
</comment>
<evidence type="ECO:0000313" key="8">
    <source>
        <dbReference type="EMBL" id="TKZ29111.1"/>
    </source>
</evidence>
<dbReference type="PROSITE" id="PS01015">
    <property type="entry name" value="RIBOSOMAL_L19"/>
    <property type="match status" value="1"/>
</dbReference>
<dbReference type="RefSeq" id="WP_137999191.1">
    <property type="nucleotide sequence ID" value="NZ_SJDU01000434.1"/>
</dbReference>
<keyword evidence="3 5" id="KW-0687">Ribonucleoprotein</keyword>
<dbReference type="Pfam" id="PF01245">
    <property type="entry name" value="Ribosomal_L19"/>
    <property type="match status" value="1"/>
</dbReference>
<dbReference type="PANTHER" id="PTHR15680">
    <property type="entry name" value="RIBOSOMAL PROTEIN L19"/>
    <property type="match status" value="1"/>
</dbReference>
<dbReference type="Gene3D" id="2.30.30.790">
    <property type="match status" value="1"/>
</dbReference>
<gene>
    <name evidence="5 8" type="primary">rplS</name>
    <name evidence="8" type="ORF">EZH24_11230</name>
</gene>
<sequence length="156" mass="17957">MEQKIRLVEAKYKKEAILPFEIGDTVKVWVKIIEGDRERLQAFEGVVISIRGKGINKSFIVRKISYGVGVERIFLINSPRIDHVDIVRKAKVRRAKLYYLRNKVGKKARLIERLGVKIPKYSDLIKAEESNNENEEIENSNNNEENNTEAASSDNN</sequence>
<dbReference type="InterPro" id="IPR038657">
    <property type="entry name" value="Ribosomal_bL19_sf"/>
</dbReference>
<protein>
    <recommendedName>
        <fullName evidence="4 5">Large ribosomal subunit protein bL19</fullName>
    </recommendedName>
</protein>
<comment type="function">
    <text evidence="5 6">This protein is located at the 30S-50S ribosomal subunit interface and may play a role in the structure and function of the aminoacyl-tRNA binding site.</text>
</comment>
<dbReference type="NCBIfam" id="TIGR01024">
    <property type="entry name" value="rplS_bact"/>
    <property type="match status" value="1"/>
</dbReference>
<dbReference type="GO" id="GO:0005840">
    <property type="term" value="C:ribosome"/>
    <property type="evidence" value="ECO:0007669"/>
    <property type="project" value="UniProtKB-KW"/>
</dbReference>
<dbReference type="InterPro" id="IPR001857">
    <property type="entry name" value="Ribosomal_bL19"/>
</dbReference>
<organism evidence="8 9">
    <name type="scientific">Brachyspira catarrhinii</name>
    <dbReference type="NCBI Taxonomy" id="2528966"/>
    <lineage>
        <taxon>Bacteria</taxon>
        <taxon>Pseudomonadati</taxon>
        <taxon>Spirochaetota</taxon>
        <taxon>Spirochaetia</taxon>
        <taxon>Brachyspirales</taxon>
        <taxon>Brachyspiraceae</taxon>
        <taxon>Brachyspira</taxon>
    </lineage>
</organism>
<dbReference type="SUPFAM" id="SSF50104">
    <property type="entry name" value="Translation proteins SH3-like domain"/>
    <property type="match status" value="1"/>
</dbReference>
<proteinExistence type="inferred from homology"/>
<dbReference type="PRINTS" id="PR00061">
    <property type="entry name" value="RIBOSOMALL19"/>
</dbReference>
<evidence type="ECO:0000256" key="7">
    <source>
        <dbReference type="SAM" id="MobiDB-lite"/>
    </source>
</evidence>